<comment type="caution">
    <text evidence="1">The sequence shown here is derived from an EMBL/GenBank/DDBJ whole genome shotgun (WGS) entry which is preliminary data.</text>
</comment>
<evidence type="ECO:0000313" key="1">
    <source>
        <dbReference type="EMBL" id="KAI3754279.1"/>
    </source>
</evidence>
<reference evidence="1 2" key="2">
    <citation type="journal article" date="2022" name="Mol. Ecol. Resour.">
        <title>The genomes of chicory, endive, great burdock and yacon provide insights into Asteraceae paleo-polyploidization history and plant inulin production.</title>
        <authorList>
            <person name="Fan W."/>
            <person name="Wang S."/>
            <person name="Wang H."/>
            <person name="Wang A."/>
            <person name="Jiang F."/>
            <person name="Liu H."/>
            <person name="Zhao H."/>
            <person name="Xu D."/>
            <person name="Zhang Y."/>
        </authorList>
    </citation>
    <scope>NUCLEOTIDE SEQUENCE [LARGE SCALE GENOMIC DNA]</scope>
    <source>
        <strain evidence="2">cv. Yunnan</strain>
        <tissue evidence="1">Leaves</tissue>
    </source>
</reference>
<gene>
    <name evidence="1" type="ORF">L1987_54059</name>
</gene>
<dbReference type="Proteomes" id="UP001056120">
    <property type="component" value="Linkage Group LG18"/>
</dbReference>
<evidence type="ECO:0000313" key="2">
    <source>
        <dbReference type="Proteomes" id="UP001056120"/>
    </source>
</evidence>
<proteinExistence type="predicted"/>
<dbReference type="EMBL" id="CM042035">
    <property type="protein sequence ID" value="KAI3754279.1"/>
    <property type="molecule type" value="Genomic_DNA"/>
</dbReference>
<accession>A0ACB9E5S7</accession>
<name>A0ACB9E5S7_9ASTR</name>
<protein>
    <submittedName>
        <fullName evidence="1">Uncharacterized protein</fullName>
    </submittedName>
</protein>
<reference evidence="2" key="1">
    <citation type="journal article" date="2022" name="Mol. Ecol. Resour.">
        <title>The genomes of chicory, endive, great burdock and yacon provide insights into Asteraceae palaeo-polyploidization history and plant inulin production.</title>
        <authorList>
            <person name="Fan W."/>
            <person name="Wang S."/>
            <person name="Wang H."/>
            <person name="Wang A."/>
            <person name="Jiang F."/>
            <person name="Liu H."/>
            <person name="Zhao H."/>
            <person name="Xu D."/>
            <person name="Zhang Y."/>
        </authorList>
    </citation>
    <scope>NUCLEOTIDE SEQUENCE [LARGE SCALE GENOMIC DNA]</scope>
    <source>
        <strain evidence="2">cv. Yunnan</strain>
    </source>
</reference>
<sequence>MNDSSFPARSNANSESDLYHRPVRSHKSPVNFTEEKARKLRMLTTETASFHDAMYHSAIASRFASDFSDHVPVSLKYDRVVCRFGKRKLDVDMMM</sequence>
<keyword evidence="2" id="KW-1185">Reference proteome</keyword>
<organism evidence="1 2">
    <name type="scientific">Smallanthus sonchifolius</name>
    <dbReference type="NCBI Taxonomy" id="185202"/>
    <lineage>
        <taxon>Eukaryota</taxon>
        <taxon>Viridiplantae</taxon>
        <taxon>Streptophyta</taxon>
        <taxon>Embryophyta</taxon>
        <taxon>Tracheophyta</taxon>
        <taxon>Spermatophyta</taxon>
        <taxon>Magnoliopsida</taxon>
        <taxon>eudicotyledons</taxon>
        <taxon>Gunneridae</taxon>
        <taxon>Pentapetalae</taxon>
        <taxon>asterids</taxon>
        <taxon>campanulids</taxon>
        <taxon>Asterales</taxon>
        <taxon>Asteraceae</taxon>
        <taxon>Asteroideae</taxon>
        <taxon>Heliantheae alliance</taxon>
        <taxon>Millerieae</taxon>
        <taxon>Smallanthus</taxon>
    </lineage>
</organism>